<accession>A0ABS5ELS0</accession>
<dbReference type="PANTHER" id="PTHR30290">
    <property type="entry name" value="PERIPLASMIC BINDING COMPONENT OF ABC TRANSPORTER"/>
    <property type="match status" value="1"/>
</dbReference>
<dbReference type="CDD" id="cd08498">
    <property type="entry name" value="PBP2_NikA_DppA_OppA_like_2"/>
    <property type="match status" value="1"/>
</dbReference>
<feature type="chain" id="PRO_5046976595" evidence="5">
    <location>
        <begin position="30"/>
        <end position="532"/>
    </location>
</feature>
<dbReference type="PROSITE" id="PS51318">
    <property type="entry name" value="TAT"/>
    <property type="match status" value="1"/>
</dbReference>
<keyword evidence="3" id="KW-0813">Transport</keyword>
<dbReference type="PIRSF" id="PIRSF002741">
    <property type="entry name" value="MppA"/>
    <property type="match status" value="1"/>
</dbReference>
<dbReference type="InterPro" id="IPR000914">
    <property type="entry name" value="SBP_5_dom"/>
</dbReference>
<proteinExistence type="inferred from homology"/>
<comment type="subcellular location">
    <subcellularLocation>
        <location evidence="1">Periplasm</location>
    </subcellularLocation>
</comment>
<reference evidence="8" key="1">
    <citation type="journal article" date="2021" name="Syst. Appl. Microbiol.">
        <title>Roseomonas hellenica sp. nov., isolated from roots of wild-growing Alkanna tinctoria.</title>
        <authorList>
            <person name="Rat A."/>
            <person name="Naranjo H.D."/>
            <person name="Lebbe L."/>
            <person name="Cnockaert M."/>
            <person name="Krigas N."/>
            <person name="Grigoriadou K."/>
            <person name="Maloupa E."/>
            <person name="Willems A."/>
        </authorList>
    </citation>
    <scope>NUCLEOTIDE SEQUENCE [LARGE SCALE GENOMIC DNA]</scope>
    <source>
        <strain evidence="8">LMG 31159</strain>
    </source>
</reference>
<protein>
    <submittedName>
        <fullName evidence="7">ABC transporter substrate-binding protein</fullName>
    </submittedName>
</protein>
<name>A0ABS5ELS0_9PROT</name>
<dbReference type="InterPro" id="IPR006311">
    <property type="entry name" value="TAT_signal"/>
</dbReference>
<dbReference type="Pfam" id="PF00496">
    <property type="entry name" value="SBP_bac_5"/>
    <property type="match status" value="1"/>
</dbReference>
<dbReference type="Proteomes" id="UP000698752">
    <property type="component" value="Unassembled WGS sequence"/>
</dbReference>
<dbReference type="RefSeq" id="WP_211870688.1">
    <property type="nucleotide sequence ID" value="NZ_JAAEDI010000023.1"/>
</dbReference>
<dbReference type="EMBL" id="JAAEDI010000023">
    <property type="protein sequence ID" value="MBR0651970.1"/>
    <property type="molecule type" value="Genomic_DNA"/>
</dbReference>
<comment type="similarity">
    <text evidence="2">Belongs to the bacterial solute-binding protein 5 family.</text>
</comment>
<evidence type="ECO:0000256" key="3">
    <source>
        <dbReference type="ARBA" id="ARBA00022448"/>
    </source>
</evidence>
<evidence type="ECO:0000259" key="6">
    <source>
        <dbReference type="Pfam" id="PF00496"/>
    </source>
</evidence>
<keyword evidence="4 5" id="KW-0732">Signal</keyword>
<evidence type="ECO:0000256" key="4">
    <source>
        <dbReference type="ARBA" id="ARBA00022729"/>
    </source>
</evidence>
<dbReference type="Gene3D" id="3.40.190.10">
    <property type="entry name" value="Periplasmic binding protein-like II"/>
    <property type="match status" value="1"/>
</dbReference>
<sequence>MPRNARRSLLATSLLAALAAFPGPRPAQAQPAPVLRMAVEAEITSTDPHYHNLAPNKAVSAHFFDALIMQDEQQRMVPGLAVSWRAIDDLTWEFKLREGVTWHDGSPFTAEDVAFTIARAPAVPNSPSSFGLYIRQIAETTVVDAHTIRFRTHTVFPLMPVYLSTFGIVSRRHGEGASTADYNSGRAMIGTGPFRFVSWTQGDRIVMERNPDYWGGAAPWASVVTRFMRSPASRVAALLSGDVDIIDALPTGDIARVERDQRTRVSRALSNRNMYVFVDHLERSSPFVTDRQGRPLAQNPFRDLRVRQAVSMAVNRDAIVSRVMDGAAEPTGQLMPRDWFGWTPSLPPPAYDPTRARALLAEAGFPNGFNLTIHCSNNRYVNDERICQALGQMLARIGIQTTVQALPFATWIASASRQDYSMIFGGWGIDTAEASSPLGSLLATYDRATGQGASNRSRYSNPEVDRLLAEGLATLDDEQRRQIFIRATETAMRDVGLVPMHHQVNLWGVRREFTHAARSDEWTLAIGLRPAN</sequence>
<organism evidence="7 8">
    <name type="scientific">Neoroseomonas terrae</name>
    <dbReference type="NCBI Taxonomy" id="424799"/>
    <lineage>
        <taxon>Bacteria</taxon>
        <taxon>Pseudomonadati</taxon>
        <taxon>Pseudomonadota</taxon>
        <taxon>Alphaproteobacteria</taxon>
        <taxon>Acetobacterales</taxon>
        <taxon>Acetobacteraceae</taxon>
        <taxon>Neoroseomonas</taxon>
    </lineage>
</organism>
<dbReference type="Gene3D" id="3.10.105.10">
    <property type="entry name" value="Dipeptide-binding Protein, Domain 3"/>
    <property type="match status" value="1"/>
</dbReference>
<keyword evidence="8" id="KW-1185">Reference proteome</keyword>
<evidence type="ECO:0000256" key="2">
    <source>
        <dbReference type="ARBA" id="ARBA00005695"/>
    </source>
</evidence>
<evidence type="ECO:0000256" key="1">
    <source>
        <dbReference type="ARBA" id="ARBA00004418"/>
    </source>
</evidence>
<feature type="signal peptide" evidence="5">
    <location>
        <begin position="1"/>
        <end position="29"/>
    </location>
</feature>
<dbReference type="SUPFAM" id="SSF53850">
    <property type="entry name" value="Periplasmic binding protein-like II"/>
    <property type="match status" value="1"/>
</dbReference>
<dbReference type="InterPro" id="IPR030678">
    <property type="entry name" value="Peptide/Ni-bd"/>
</dbReference>
<dbReference type="InterPro" id="IPR039424">
    <property type="entry name" value="SBP_5"/>
</dbReference>
<dbReference type="PANTHER" id="PTHR30290:SF9">
    <property type="entry name" value="OLIGOPEPTIDE-BINDING PROTEIN APPA"/>
    <property type="match status" value="1"/>
</dbReference>
<comment type="caution">
    <text evidence="7">The sequence shown here is derived from an EMBL/GenBank/DDBJ whole genome shotgun (WGS) entry which is preliminary data.</text>
</comment>
<gene>
    <name evidence="7" type="ORF">GXW78_20060</name>
</gene>
<evidence type="ECO:0000313" key="8">
    <source>
        <dbReference type="Proteomes" id="UP000698752"/>
    </source>
</evidence>
<dbReference type="Gene3D" id="3.90.76.10">
    <property type="entry name" value="Dipeptide-binding Protein, Domain 1"/>
    <property type="match status" value="1"/>
</dbReference>
<feature type="domain" description="Solute-binding protein family 5" evidence="6">
    <location>
        <begin position="76"/>
        <end position="444"/>
    </location>
</feature>
<evidence type="ECO:0000313" key="7">
    <source>
        <dbReference type="EMBL" id="MBR0651970.1"/>
    </source>
</evidence>
<evidence type="ECO:0000256" key="5">
    <source>
        <dbReference type="SAM" id="SignalP"/>
    </source>
</evidence>